<reference evidence="2" key="2">
    <citation type="submission" date="2018-07" db="EMBL/GenBank/DDBJ databases">
        <authorList>
            <person name="Quirk P.G."/>
            <person name="Krulwich T.A."/>
        </authorList>
    </citation>
    <scope>NUCLEOTIDE SEQUENCE</scope>
</reference>
<evidence type="ECO:0000313" key="2">
    <source>
        <dbReference type="EMBL" id="SSX24090.1"/>
    </source>
</evidence>
<organism evidence="1">
    <name type="scientific">Culicoides sonorensis</name>
    <name type="common">Biting midge</name>
    <dbReference type="NCBI Taxonomy" id="179676"/>
    <lineage>
        <taxon>Eukaryota</taxon>
        <taxon>Metazoa</taxon>
        <taxon>Ecdysozoa</taxon>
        <taxon>Arthropoda</taxon>
        <taxon>Hexapoda</taxon>
        <taxon>Insecta</taxon>
        <taxon>Pterygota</taxon>
        <taxon>Neoptera</taxon>
        <taxon>Endopterygota</taxon>
        <taxon>Diptera</taxon>
        <taxon>Nematocera</taxon>
        <taxon>Chironomoidea</taxon>
        <taxon>Ceratopogonidae</taxon>
        <taxon>Ceratopogoninae</taxon>
        <taxon>Culicoides</taxon>
        <taxon>Monoculicoides</taxon>
    </lineage>
</organism>
<protein>
    <submittedName>
        <fullName evidence="1">CSON010277 protein</fullName>
    </submittedName>
</protein>
<dbReference type="EMBL" id="UFQS01000414">
    <property type="protein sequence ID" value="SSX03725.1"/>
    <property type="molecule type" value="Genomic_DNA"/>
</dbReference>
<dbReference type="AlphaFoldDB" id="A0A336KKA5"/>
<sequence>MSHRYGLTQMRVSSTLRYRVLCWRAEGQVLKTFCWCRQDDKCGRESDVRSVCYITVPEAMFCIEITHCKKLSLINGNSW</sequence>
<gene>
    <name evidence="1" type="primary">CSON010277</name>
</gene>
<reference evidence="1" key="1">
    <citation type="submission" date="2018-04" db="EMBL/GenBank/DDBJ databases">
        <authorList>
            <person name="Go L.Y."/>
            <person name="Mitchell J.A."/>
        </authorList>
    </citation>
    <scope>NUCLEOTIDE SEQUENCE</scope>
    <source>
        <tissue evidence="1">Whole organism</tissue>
    </source>
</reference>
<proteinExistence type="predicted"/>
<name>A0A336KKA5_CULSO</name>
<dbReference type="VEuPathDB" id="VectorBase:CSON010277"/>
<dbReference type="EMBL" id="UFQT01000414">
    <property type="protein sequence ID" value="SSX24090.1"/>
    <property type="molecule type" value="Genomic_DNA"/>
</dbReference>
<evidence type="ECO:0000313" key="1">
    <source>
        <dbReference type="EMBL" id="SSX03725.1"/>
    </source>
</evidence>
<accession>A0A336KKA5</accession>